<proteinExistence type="predicted"/>
<sequence>MADDETGPKAIDIKELQEQTALLTHNFNKAFKKQFRRFKKFDTSNNTPKTKSKGSSKLDEYFATGRSDPGKDGLGFLDKGKAIIKSPTKFVK</sequence>
<evidence type="ECO:0000256" key="1">
    <source>
        <dbReference type="SAM" id="MobiDB-lite"/>
    </source>
</evidence>
<organism evidence="2 3">
    <name type="scientific">Gossypium stocksii</name>
    <dbReference type="NCBI Taxonomy" id="47602"/>
    <lineage>
        <taxon>Eukaryota</taxon>
        <taxon>Viridiplantae</taxon>
        <taxon>Streptophyta</taxon>
        <taxon>Embryophyta</taxon>
        <taxon>Tracheophyta</taxon>
        <taxon>Spermatophyta</taxon>
        <taxon>Magnoliopsida</taxon>
        <taxon>eudicotyledons</taxon>
        <taxon>Gunneridae</taxon>
        <taxon>Pentapetalae</taxon>
        <taxon>rosids</taxon>
        <taxon>malvids</taxon>
        <taxon>Malvales</taxon>
        <taxon>Malvaceae</taxon>
        <taxon>Malvoideae</taxon>
        <taxon>Gossypium</taxon>
    </lineage>
</organism>
<accession>A0A9D3VML9</accession>
<dbReference type="EMBL" id="JAIQCV010000006">
    <property type="protein sequence ID" value="KAH1090456.1"/>
    <property type="molecule type" value="Genomic_DNA"/>
</dbReference>
<evidence type="ECO:0000313" key="3">
    <source>
        <dbReference type="Proteomes" id="UP000828251"/>
    </source>
</evidence>
<evidence type="ECO:0000313" key="2">
    <source>
        <dbReference type="EMBL" id="KAH1090456.1"/>
    </source>
</evidence>
<gene>
    <name evidence="2" type="ORF">J1N35_017713</name>
</gene>
<name>A0A9D3VML9_9ROSI</name>
<dbReference type="Proteomes" id="UP000828251">
    <property type="component" value="Unassembled WGS sequence"/>
</dbReference>
<feature type="compositionally biased region" description="Polar residues" evidence="1">
    <location>
        <begin position="43"/>
        <end position="55"/>
    </location>
</feature>
<dbReference type="AlphaFoldDB" id="A0A9D3VML9"/>
<keyword evidence="3" id="KW-1185">Reference proteome</keyword>
<protein>
    <submittedName>
        <fullName evidence="2">Uncharacterized protein</fullName>
    </submittedName>
</protein>
<comment type="caution">
    <text evidence="2">The sequence shown here is derived from an EMBL/GenBank/DDBJ whole genome shotgun (WGS) entry which is preliminary data.</text>
</comment>
<reference evidence="2 3" key="1">
    <citation type="journal article" date="2021" name="Plant Biotechnol. J.">
        <title>Multi-omics assisted identification of the key and species-specific regulatory components of drought-tolerant mechanisms in Gossypium stocksii.</title>
        <authorList>
            <person name="Yu D."/>
            <person name="Ke L."/>
            <person name="Zhang D."/>
            <person name="Wu Y."/>
            <person name="Sun Y."/>
            <person name="Mei J."/>
            <person name="Sun J."/>
            <person name="Sun Y."/>
        </authorList>
    </citation>
    <scope>NUCLEOTIDE SEQUENCE [LARGE SCALE GENOMIC DNA]</scope>
    <source>
        <strain evidence="3">cv. E1</strain>
        <tissue evidence="2">Leaf</tissue>
    </source>
</reference>
<feature type="region of interest" description="Disordered" evidence="1">
    <location>
        <begin position="42"/>
        <end position="71"/>
    </location>
</feature>